<dbReference type="Proteomes" id="UP000243459">
    <property type="component" value="Chromosome 2"/>
</dbReference>
<name>A0A5P1FK94_ASPOF</name>
<evidence type="ECO:0000313" key="2">
    <source>
        <dbReference type="EMBL" id="ONK77827.1"/>
    </source>
</evidence>
<organism evidence="2 3">
    <name type="scientific">Asparagus officinalis</name>
    <name type="common">Garden asparagus</name>
    <dbReference type="NCBI Taxonomy" id="4686"/>
    <lineage>
        <taxon>Eukaryota</taxon>
        <taxon>Viridiplantae</taxon>
        <taxon>Streptophyta</taxon>
        <taxon>Embryophyta</taxon>
        <taxon>Tracheophyta</taxon>
        <taxon>Spermatophyta</taxon>
        <taxon>Magnoliopsida</taxon>
        <taxon>Liliopsida</taxon>
        <taxon>Asparagales</taxon>
        <taxon>Asparagaceae</taxon>
        <taxon>Asparagoideae</taxon>
        <taxon>Asparagus</taxon>
    </lineage>
</organism>
<feature type="compositionally biased region" description="Low complexity" evidence="1">
    <location>
        <begin position="1"/>
        <end position="19"/>
    </location>
</feature>
<evidence type="ECO:0000256" key="1">
    <source>
        <dbReference type="SAM" id="MobiDB-lite"/>
    </source>
</evidence>
<dbReference type="AlphaFoldDB" id="A0A5P1FK94"/>
<feature type="compositionally biased region" description="Basic residues" evidence="1">
    <location>
        <begin position="31"/>
        <end position="47"/>
    </location>
</feature>
<dbReference type="EMBL" id="CM007382">
    <property type="protein sequence ID" value="ONK77827.1"/>
    <property type="molecule type" value="Genomic_DNA"/>
</dbReference>
<gene>
    <name evidence="2" type="ORF">A4U43_C02F11140</name>
</gene>
<proteinExistence type="predicted"/>
<keyword evidence="3" id="KW-1185">Reference proteome</keyword>
<feature type="compositionally biased region" description="Low complexity" evidence="1">
    <location>
        <begin position="48"/>
        <end position="65"/>
    </location>
</feature>
<protein>
    <submittedName>
        <fullName evidence="2">Uncharacterized protein</fullName>
    </submittedName>
</protein>
<sequence length="142" mass="15490">MLRPALSRAAPAAARRPWPLARPPPPAAVANRHRHASAAAGRRRPRVPVRATPLAARRLPSPSAARNHRPSLPAAPLWCRSAPVDTTGSSVGRFRKAIRRLRAPARGALSPAGSPPLVVPSRRWFRRRRRRAAALPPPPLYK</sequence>
<dbReference type="Gramene" id="ONK77827">
    <property type="protein sequence ID" value="ONK77827"/>
    <property type="gene ID" value="A4U43_C02F11140"/>
</dbReference>
<feature type="region of interest" description="Disordered" evidence="1">
    <location>
        <begin position="1"/>
        <end position="86"/>
    </location>
</feature>
<reference evidence="3" key="1">
    <citation type="journal article" date="2017" name="Nat. Commun.">
        <title>The asparagus genome sheds light on the origin and evolution of a young Y chromosome.</title>
        <authorList>
            <person name="Harkess A."/>
            <person name="Zhou J."/>
            <person name="Xu C."/>
            <person name="Bowers J.E."/>
            <person name="Van der Hulst R."/>
            <person name="Ayyampalayam S."/>
            <person name="Mercati F."/>
            <person name="Riccardi P."/>
            <person name="McKain M.R."/>
            <person name="Kakrana A."/>
            <person name="Tang H."/>
            <person name="Ray J."/>
            <person name="Groenendijk J."/>
            <person name="Arikit S."/>
            <person name="Mathioni S.M."/>
            <person name="Nakano M."/>
            <person name="Shan H."/>
            <person name="Telgmann-Rauber A."/>
            <person name="Kanno A."/>
            <person name="Yue Z."/>
            <person name="Chen H."/>
            <person name="Li W."/>
            <person name="Chen Y."/>
            <person name="Xu X."/>
            <person name="Zhang Y."/>
            <person name="Luo S."/>
            <person name="Chen H."/>
            <person name="Gao J."/>
            <person name="Mao Z."/>
            <person name="Pires J.C."/>
            <person name="Luo M."/>
            <person name="Kudrna D."/>
            <person name="Wing R.A."/>
            <person name="Meyers B.C."/>
            <person name="Yi K."/>
            <person name="Kong H."/>
            <person name="Lavrijsen P."/>
            <person name="Sunseri F."/>
            <person name="Falavigna A."/>
            <person name="Ye Y."/>
            <person name="Leebens-Mack J.H."/>
            <person name="Chen G."/>
        </authorList>
    </citation>
    <scope>NUCLEOTIDE SEQUENCE [LARGE SCALE GENOMIC DNA]</scope>
    <source>
        <strain evidence="3">cv. DH0086</strain>
    </source>
</reference>
<accession>A0A5P1FK94</accession>
<evidence type="ECO:0000313" key="3">
    <source>
        <dbReference type="Proteomes" id="UP000243459"/>
    </source>
</evidence>